<dbReference type="Proteomes" id="UP000422569">
    <property type="component" value="Chromosome"/>
</dbReference>
<evidence type="ECO:0000259" key="1">
    <source>
        <dbReference type="Pfam" id="PF00535"/>
    </source>
</evidence>
<dbReference type="KEGG" id="mpar:F7D14_00185"/>
<gene>
    <name evidence="2" type="ORF">F7D14_00185</name>
</gene>
<reference evidence="2 3" key="1">
    <citation type="submission" date="2019-09" db="EMBL/GenBank/DDBJ databases">
        <title>Isolation and complete genome sequencing of Methylocystis species.</title>
        <authorList>
            <person name="Rumah B.L."/>
            <person name="Stead C.E."/>
            <person name="Stevens B.C."/>
            <person name="Minton N.P."/>
            <person name="Grosse-Honebrink A."/>
            <person name="Zhang Y."/>
        </authorList>
    </citation>
    <scope>NUCLEOTIDE SEQUENCE [LARGE SCALE GENOMIC DNA]</scope>
    <source>
        <strain evidence="2 3">BRCS2</strain>
    </source>
</reference>
<dbReference type="GO" id="GO:0016740">
    <property type="term" value="F:transferase activity"/>
    <property type="evidence" value="ECO:0007669"/>
    <property type="project" value="UniProtKB-KW"/>
</dbReference>
<name>A0A6B8MA12_9HYPH</name>
<dbReference type="EMBL" id="CP044331">
    <property type="protein sequence ID" value="QGM99458.1"/>
    <property type="molecule type" value="Genomic_DNA"/>
</dbReference>
<dbReference type="InterPro" id="IPR001173">
    <property type="entry name" value="Glyco_trans_2-like"/>
</dbReference>
<feature type="domain" description="Glycosyltransferase 2-like" evidence="1">
    <location>
        <begin position="1"/>
        <end position="118"/>
    </location>
</feature>
<accession>A0A6B8MA12</accession>
<keyword evidence="3" id="KW-1185">Reference proteome</keyword>
<dbReference type="Gene3D" id="3.90.550.10">
    <property type="entry name" value="Spore Coat Polysaccharide Biosynthesis Protein SpsA, Chain A"/>
    <property type="match status" value="1"/>
</dbReference>
<dbReference type="InterPro" id="IPR050834">
    <property type="entry name" value="Glycosyltransf_2"/>
</dbReference>
<dbReference type="PANTHER" id="PTHR43685">
    <property type="entry name" value="GLYCOSYLTRANSFERASE"/>
    <property type="match status" value="1"/>
</dbReference>
<proteinExistence type="predicted"/>
<dbReference type="AlphaFoldDB" id="A0A6B8MA12"/>
<dbReference type="Pfam" id="PF00535">
    <property type="entry name" value="Glycos_transf_2"/>
    <property type="match status" value="1"/>
</dbReference>
<evidence type="ECO:0000313" key="3">
    <source>
        <dbReference type="Proteomes" id="UP000422569"/>
    </source>
</evidence>
<dbReference type="SUPFAM" id="SSF53448">
    <property type="entry name" value="Nucleotide-diphospho-sugar transferases"/>
    <property type="match status" value="1"/>
</dbReference>
<organism evidence="2 3">
    <name type="scientific">Methylocystis parvus</name>
    <dbReference type="NCBI Taxonomy" id="134"/>
    <lineage>
        <taxon>Bacteria</taxon>
        <taxon>Pseudomonadati</taxon>
        <taxon>Pseudomonadota</taxon>
        <taxon>Alphaproteobacteria</taxon>
        <taxon>Hyphomicrobiales</taxon>
        <taxon>Methylocystaceae</taxon>
        <taxon>Methylocystis</taxon>
    </lineage>
</organism>
<sequence>MPTHKGELWIDATLASLAAQDEAGMEVVLVDSSPTSATLDIARRYADRLDLRLYERKDMLPWPAKVNFAVAEARAPFVSILHQDDIWLDGRAAKIRGLIGKNPEAALFLHAAAIIDGDGRVLGALTCPLPAENMPVSKDLLIERLIVQNFVAMPAPTFRRDVFLDAGGMDEKRWYTADWDLYLKLALAGSVFYSADILAGFRIHGGSLTISGSRSIDDFRSQHEIVLDRHASRIPTERRERILRMARASIAVNVALAQAAHGEHARLVTAAIAILRLGPIGALRYLRFSRLVERVAPRLRARFAGRL</sequence>
<protein>
    <submittedName>
        <fullName evidence="2">Glycosyltransferase</fullName>
    </submittedName>
</protein>
<evidence type="ECO:0000313" key="2">
    <source>
        <dbReference type="EMBL" id="QGM99458.1"/>
    </source>
</evidence>
<dbReference type="PANTHER" id="PTHR43685:SF2">
    <property type="entry name" value="GLYCOSYLTRANSFERASE 2-LIKE DOMAIN-CONTAINING PROTEIN"/>
    <property type="match status" value="1"/>
</dbReference>
<keyword evidence="2" id="KW-0808">Transferase</keyword>
<dbReference type="InterPro" id="IPR029044">
    <property type="entry name" value="Nucleotide-diphossugar_trans"/>
</dbReference>